<dbReference type="RefSeq" id="WP_023493779.1">
    <property type="nucleotide sequence ID" value="NZ_AYLO01000029.1"/>
</dbReference>
<feature type="transmembrane region" description="Helical" evidence="1">
    <location>
        <begin position="32"/>
        <end position="49"/>
    </location>
</feature>
<evidence type="ECO:0000256" key="1">
    <source>
        <dbReference type="SAM" id="Phobius"/>
    </source>
</evidence>
<dbReference type="EMBL" id="AYLO01000029">
    <property type="protein sequence ID" value="ESS73245.1"/>
    <property type="molecule type" value="Genomic_DNA"/>
</dbReference>
<evidence type="ECO:0000313" key="3">
    <source>
        <dbReference type="Proteomes" id="UP000017842"/>
    </source>
</evidence>
<comment type="caution">
    <text evidence="2">The sequence shown here is derived from an EMBL/GenBank/DDBJ whole genome shotgun (WGS) entry which is preliminary data.</text>
</comment>
<name>V5BIV7_9GAMM</name>
<evidence type="ECO:0000313" key="2">
    <source>
        <dbReference type="EMBL" id="ESS73245.1"/>
    </source>
</evidence>
<dbReference type="Proteomes" id="UP000017842">
    <property type="component" value="Unassembled WGS sequence"/>
</dbReference>
<proteinExistence type="predicted"/>
<feature type="transmembrane region" description="Helical" evidence="1">
    <location>
        <begin position="9"/>
        <end position="26"/>
    </location>
</feature>
<protein>
    <submittedName>
        <fullName evidence="2">Uncharacterized protein</fullName>
    </submittedName>
</protein>
<keyword evidence="1" id="KW-0812">Transmembrane</keyword>
<keyword evidence="3" id="KW-1185">Reference proteome</keyword>
<gene>
    <name evidence="2" type="ORF">MGMO_29c00160</name>
</gene>
<sequence length="59" mass="6777">MTESVLHELVLIGLNIGGNVLVWHYFGPERKWIGLLLLVATIVSVFLLARRWQIDLTYV</sequence>
<reference evidence="2 3" key="1">
    <citation type="journal article" date="2013" name="Genome Announc.">
        <title>Draft Genome Sequence of the Methanotrophic Gammaproteobacterium Methyloglobulus morosus DSM 22980 Strain KoM1.</title>
        <authorList>
            <person name="Poehlein A."/>
            <person name="Deutzmann J.S."/>
            <person name="Daniel R."/>
            <person name="Simeonova D.D."/>
        </authorList>
    </citation>
    <scope>NUCLEOTIDE SEQUENCE [LARGE SCALE GENOMIC DNA]</scope>
    <source>
        <strain evidence="2 3">KoM1</strain>
    </source>
</reference>
<organism evidence="2 3">
    <name type="scientific">Methyloglobulus morosus KoM1</name>
    <dbReference type="NCBI Taxonomy" id="1116472"/>
    <lineage>
        <taxon>Bacteria</taxon>
        <taxon>Pseudomonadati</taxon>
        <taxon>Pseudomonadota</taxon>
        <taxon>Gammaproteobacteria</taxon>
        <taxon>Methylococcales</taxon>
        <taxon>Methylococcaceae</taxon>
        <taxon>Methyloglobulus</taxon>
    </lineage>
</organism>
<dbReference type="OrthoDB" id="196054at2"/>
<keyword evidence="1" id="KW-1133">Transmembrane helix</keyword>
<dbReference type="AlphaFoldDB" id="V5BIV7"/>
<dbReference type="STRING" id="1116472.MGMO_29c00160"/>
<keyword evidence="1" id="KW-0472">Membrane</keyword>
<accession>V5BIV7</accession>